<comment type="caution">
    <text evidence="1">The sequence shown here is derived from an EMBL/GenBank/DDBJ whole genome shotgun (WGS) entry which is preliminary data.</text>
</comment>
<evidence type="ECO:0000313" key="1">
    <source>
        <dbReference type="EMBL" id="CAB1438591.1"/>
    </source>
</evidence>
<dbReference type="AlphaFoldDB" id="A0A9N7UX50"/>
<organism evidence="1 2">
    <name type="scientific">Pleuronectes platessa</name>
    <name type="common">European plaice</name>
    <dbReference type="NCBI Taxonomy" id="8262"/>
    <lineage>
        <taxon>Eukaryota</taxon>
        <taxon>Metazoa</taxon>
        <taxon>Chordata</taxon>
        <taxon>Craniata</taxon>
        <taxon>Vertebrata</taxon>
        <taxon>Euteleostomi</taxon>
        <taxon>Actinopterygii</taxon>
        <taxon>Neopterygii</taxon>
        <taxon>Teleostei</taxon>
        <taxon>Neoteleostei</taxon>
        <taxon>Acanthomorphata</taxon>
        <taxon>Carangaria</taxon>
        <taxon>Pleuronectiformes</taxon>
        <taxon>Pleuronectoidei</taxon>
        <taxon>Pleuronectidae</taxon>
        <taxon>Pleuronectes</taxon>
    </lineage>
</organism>
<name>A0A9N7UX50_PLEPL</name>
<protein>
    <submittedName>
        <fullName evidence="1">Uncharacterized protein</fullName>
    </submittedName>
</protein>
<proteinExistence type="predicted"/>
<dbReference type="EMBL" id="CADEAL010002184">
    <property type="protein sequence ID" value="CAB1438591.1"/>
    <property type="molecule type" value="Genomic_DNA"/>
</dbReference>
<keyword evidence="2" id="KW-1185">Reference proteome</keyword>
<accession>A0A9N7UX50</accession>
<sequence>MCTGMGECRAACVEDVHRRRLVPQQEITATAEICHRTGVWRRRRLWHARENATGACGGLLRGWEMSSTQARCDSRKRFTCMPEDLLTLRRCQEDVDQTRDLGGTVYVACSMRRCGTRPLRNIECAPHRDIARSEMWRAGRCAPQEMYTGGDVRSRRCAREEICTQEICAAGDECRKRCAPQDVWEMCTRRRCAQQEMCPAEIDVRRRRCGLRRWCTLAGDGLACCRMCARLDFEGYVNFARAQMCASE</sequence>
<reference evidence="1" key="1">
    <citation type="submission" date="2020-03" db="EMBL/GenBank/DDBJ databases">
        <authorList>
            <person name="Weist P."/>
        </authorList>
    </citation>
    <scope>NUCLEOTIDE SEQUENCE</scope>
</reference>
<dbReference type="Proteomes" id="UP001153269">
    <property type="component" value="Unassembled WGS sequence"/>
</dbReference>
<gene>
    <name evidence="1" type="ORF">PLEPLA_LOCUS26486</name>
</gene>
<evidence type="ECO:0000313" key="2">
    <source>
        <dbReference type="Proteomes" id="UP001153269"/>
    </source>
</evidence>